<evidence type="ECO:0000313" key="1">
    <source>
        <dbReference type="EMBL" id="QIG72701.1"/>
    </source>
</evidence>
<keyword evidence="2" id="KW-1185">Reference proteome</keyword>
<dbReference type="Proteomes" id="UP000655883">
    <property type="component" value="Segment"/>
</dbReference>
<protein>
    <submittedName>
        <fullName evidence="1">Uncharacterized protein</fullName>
    </submittedName>
</protein>
<proteinExistence type="predicted"/>
<gene>
    <name evidence="1" type="ORF">EVB97_143</name>
</gene>
<accession>A0A7S5R7T8</accession>
<evidence type="ECO:0000313" key="2">
    <source>
        <dbReference type="Proteomes" id="UP000655883"/>
    </source>
</evidence>
<reference evidence="1 2" key="1">
    <citation type="submission" date="2020-01" db="EMBL/GenBank/DDBJ databases">
        <title>Patterns of diversity and host range of bacteriophage communities associated with bean-nodulatin bacteria.</title>
        <authorList>
            <person name="Vann Cauwenberghe J."/>
            <person name="Santamaria R.I."/>
            <person name="Bustos P."/>
            <person name="Juarez S."/>
            <person name="Gonzalez V."/>
        </authorList>
    </citation>
    <scope>NUCLEOTIDE SEQUENCE [LARGE SCALE GENOMIC DNA]</scope>
    <source>
        <strain evidence="2">RHph</strain>
    </source>
</reference>
<sequence length="126" mass="14732">MDGEASEDLEEITRSMHADARRILKDRPKRFKIPRAKIIDPIEKIIMDGLDKANIKYIHDSNNPKHHRLDFYLPTIGIFIEVKQFHSMRIAEQMARVENVIVIQGRHAAEMFVKMINSSTDIKDYD</sequence>
<name>A0A7S5R7T8_9CAUD</name>
<organism evidence="1 2">
    <name type="scientific">Rhizobium phage RHph_Y65</name>
    <dbReference type="NCBI Taxonomy" id="2509785"/>
    <lineage>
        <taxon>Viruses</taxon>
        <taxon>Duplodnaviria</taxon>
        <taxon>Heunggongvirae</taxon>
        <taxon>Uroviricota</taxon>
        <taxon>Caudoviricetes</taxon>
        <taxon>Kleczkowskaviridae</taxon>
        <taxon>Cuauhnahuacvirus</taxon>
        <taxon>Cuauhnahuacvirus Y65</taxon>
    </lineage>
</organism>
<dbReference type="EMBL" id="MN988525">
    <property type="protein sequence ID" value="QIG72701.1"/>
    <property type="molecule type" value="Genomic_DNA"/>
</dbReference>